<dbReference type="RefSeq" id="WP_132171614.1">
    <property type="nucleotide sequence ID" value="NZ_SMKX01000083.1"/>
</dbReference>
<comment type="similarity">
    <text evidence="1">Belongs to the YciI family.</text>
</comment>
<dbReference type="InterPro" id="IPR051807">
    <property type="entry name" value="Sec-metab_biosynth-assoc"/>
</dbReference>
<gene>
    <name evidence="3" type="ORF">E1263_25370</name>
</gene>
<keyword evidence="4" id="KW-1185">Reference proteome</keyword>
<evidence type="ECO:0000313" key="3">
    <source>
        <dbReference type="EMBL" id="TDD56372.1"/>
    </source>
</evidence>
<dbReference type="OrthoDB" id="460439at2"/>
<dbReference type="AlphaFoldDB" id="A0A4R4ZIB5"/>
<evidence type="ECO:0000259" key="2">
    <source>
        <dbReference type="Pfam" id="PF03795"/>
    </source>
</evidence>
<accession>A0A4R4ZIB5</accession>
<evidence type="ECO:0000313" key="4">
    <source>
        <dbReference type="Proteomes" id="UP000295124"/>
    </source>
</evidence>
<protein>
    <recommendedName>
        <fullName evidence="2">YCII-related domain-containing protein</fullName>
    </recommendedName>
</protein>
<dbReference type="Proteomes" id="UP000295124">
    <property type="component" value="Unassembled WGS sequence"/>
</dbReference>
<sequence length="173" mass="18894">MQYFVYGRDRAGAGELKASLTPEHWAFMDGYADTLIARGPTLTPDGESTTGSLHIVDLPTLEAAQSFAYDETYYRAGVFDDVLLCRFTNHTPGTMWDFTSAAAGLNRYLVHTDDAPRPLSSPQIILYGDLSALDTDQHLGRAVLLESPDPESAAALAQADVSQVHPWTFGGRR</sequence>
<dbReference type="Pfam" id="PF03795">
    <property type="entry name" value="YCII"/>
    <property type="match status" value="1"/>
</dbReference>
<dbReference type="SUPFAM" id="SSF54909">
    <property type="entry name" value="Dimeric alpha+beta barrel"/>
    <property type="match status" value="1"/>
</dbReference>
<dbReference type="EMBL" id="SMKX01000083">
    <property type="protein sequence ID" value="TDD56372.1"/>
    <property type="molecule type" value="Genomic_DNA"/>
</dbReference>
<organism evidence="3 4">
    <name type="scientific">Kribbella antibiotica</name>
    <dbReference type="NCBI Taxonomy" id="190195"/>
    <lineage>
        <taxon>Bacteria</taxon>
        <taxon>Bacillati</taxon>
        <taxon>Actinomycetota</taxon>
        <taxon>Actinomycetes</taxon>
        <taxon>Propionibacteriales</taxon>
        <taxon>Kribbellaceae</taxon>
        <taxon>Kribbella</taxon>
    </lineage>
</organism>
<proteinExistence type="inferred from homology"/>
<dbReference type="Gene3D" id="3.30.70.1060">
    <property type="entry name" value="Dimeric alpha+beta barrel"/>
    <property type="match status" value="1"/>
</dbReference>
<name>A0A4R4ZIB5_9ACTN</name>
<reference evidence="3 4" key="1">
    <citation type="submission" date="2019-03" db="EMBL/GenBank/DDBJ databases">
        <title>Draft genome sequences of novel Actinobacteria.</title>
        <authorList>
            <person name="Sahin N."/>
            <person name="Ay H."/>
            <person name="Saygin H."/>
        </authorList>
    </citation>
    <scope>NUCLEOTIDE SEQUENCE [LARGE SCALE GENOMIC DNA]</scope>
    <source>
        <strain evidence="3 4">JCM 13523</strain>
    </source>
</reference>
<evidence type="ECO:0000256" key="1">
    <source>
        <dbReference type="ARBA" id="ARBA00007689"/>
    </source>
</evidence>
<comment type="caution">
    <text evidence="3">The sequence shown here is derived from an EMBL/GenBank/DDBJ whole genome shotgun (WGS) entry which is preliminary data.</text>
</comment>
<dbReference type="PANTHER" id="PTHR33606:SF3">
    <property type="entry name" value="PROTEIN YCII"/>
    <property type="match status" value="1"/>
</dbReference>
<dbReference type="PANTHER" id="PTHR33606">
    <property type="entry name" value="PROTEIN YCII"/>
    <property type="match status" value="1"/>
</dbReference>
<feature type="domain" description="YCII-related" evidence="2">
    <location>
        <begin position="1"/>
        <end position="87"/>
    </location>
</feature>
<dbReference type="InterPro" id="IPR005545">
    <property type="entry name" value="YCII"/>
</dbReference>
<dbReference type="InterPro" id="IPR011008">
    <property type="entry name" value="Dimeric_a/b-barrel"/>
</dbReference>